<dbReference type="Gene3D" id="3.30.70.920">
    <property type="match status" value="1"/>
</dbReference>
<name>A0A133U6E9_9EURY</name>
<dbReference type="EMBL" id="LHXL01000024">
    <property type="protein sequence ID" value="KXA89755.1"/>
    <property type="molecule type" value="Genomic_DNA"/>
</dbReference>
<dbReference type="SUPFAM" id="SSF54909">
    <property type="entry name" value="Dimeric alpha+beta barrel"/>
    <property type="match status" value="1"/>
</dbReference>
<dbReference type="InterPro" id="IPR019887">
    <property type="entry name" value="Tscrpt_reg_AsnC/Lrp_C"/>
</dbReference>
<dbReference type="Proteomes" id="UP000070589">
    <property type="component" value="Unassembled WGS sequence"/>
</dbReference>
<accession>A0A133U6E9</accession>
<evidence type="ECO:0000259" key="1">
    <source>
        <dbReference type="Pfam" id="PF01037"/>
    </source>
</evidence>
<proteinExistence type="predicted"/>
<keyword evidence="3" id="KW-1185">Reference proteome</keyword>
<dbReference type="AlphaFoldDB" id="A0A133U6E9"/>
<evidence type="ECO:0000313" key="2">
    <source>
        <dbReference type="EMBL" id="KXA89755.1"/>
    </source>
</evidence>
<organism evidence="2 3">
    <name type="scientific">candidate division MSBL1 archaeon SCGC-AAA259D14</name>
    <dbReference type="NCBI Taxonomy" id="1698261"/>
    <lineage>
        <taxon>Archaea</taxon>
        <taxon>Methanobacteriati</taxon>
        <taxon>Methanobacteriota</taxon>
        <taxon>candidate division MSBL1</taxon>
    </lineage>
</organism>
<reference evidence="2 3" key="1">
    <citation type="journal article" date="2016" name="Sci. Rep.">
        <title>Metabolic traits of an uncultured archaeal lineage -MSBL1- from brine pools of the Red Sea.</title>
        <authorList>
            <person name="Mwirichia R."/>
            <person name="Alam I."/>
            <person name="Rashid M."/>
            <person name="Vinu M."/>
            <person name="Ba-Alawi W."/>
            <person name="Anthony Kamau A."/>
            <person name="Kamanda Ngugi D."/>
            <person name="Goker M."/>
            <person name="Klenk H.P."/>
            <person name="Bajic V."/>
            <person name="Stingl U."/>
        </authorList>
    </citation>
    <scope>NUCLEOTIDE SEQUENCE [LARGE SCALE GENOMIC DNA]</scope>
    <source>
        <strain evidence="2">SCGC-AAA259D14</strain>
    </source>
</reference>
<dbReference type="InterPro" id="IPR011008">
    <property type="entry name" value="Dimeric_a/b-barrel"/>
</dbReference>
<evidence type="ECO:0000313" key="3">
    <source>
        <dbReference type="Proteomes" id="UP000070589"/>
    </source>
</evidence>
<protein>
    <recommendedName>
        <fullName evidence="1">Transcription regulator AsnC/Lrp ligand binding domain-containing protein</fullName>
    </recommendedName>
</protein>
<sequence>MLVNTKTDVTENVYNNVKKLKEVQRVAMLTGPYDIMAIVKTDDIKKITNALMNDIRKMNGVERTTTCVVIS</sequence>
<feature type="domain" description="Transcription regulator AsnC/Lrp ligand binding" evidence="1">
    <location>
        <begin position="2"/>
        <end position="71"/>
    </location>
</feature>
<comment type="caution">
    <text evidence="2">The sequence shown here is derived from an EMBL/GenBank/DDBJ whole genome shotgun (WGS) entry which is preliminary data.</text>
</comment>
<gene>
    <name evidence="2" type="ORF">AKJ62_02420</name>
</gene>
<dbReference type="Pfam" id="PF01037">
    <property type="entry name" value="AsnC_trans_reg"/>
    <property type="match status" value="1"/>
</dbReference>